<dbReference type="AlphaFoldDB" id="A0A1M6XFK6"/>
<reference evidence="2 3" key="1">
    <citation type="submission" date="2016-11" db="EMBL/GenBank/DDBJ databases">
        <authorList>
            <person name="Jaros S."/>
            <person name="Januszkiewicz K."/>
            <person name="Wedrychowicz H."/>
        </authorList>
    </citation>
    <scope>NUCLEOTIDE SEQUENCE [LARGE SCALE GENOMIC DNA]</scope>
    <source>
        <strain evidence="2 3">HD4</strain>
    </source>
</reference>
<organism evidence="2 3">
    <name type="scientific">Selenomonas ruminantium</name>
    <dbReference type="NCBI Taxonomy" id="971"/>
    <lineage>
        <taxon>Bacteria</taxon>
        <taxon>Bacillati</taxon>
        <taxon>Bacillota</taxon>
        <taxon>Negativicutes</taxon>
        <taxon>Selenomonadales</taxon>
        <taxon>Selenomonadaceae</taxon>
        <taxon>Selenomonas</taxon>
    </lineage>
</organism>
<evidence type="ECO:0000256" key="1">
    <source>
        <dbReference type="SAM" id="Phobius"/>
    </source>
</evidence>
<keyword evidence="1" id="KW-0472">Membrane</keyword>
<feature type="transmembrane region" description="Helical" evidence="1">
    <location>
        <begin position="56"/>
        <end position="77"/>
    </location>
</feature>
<evidence type="ECO:0000313" key="3">
    <source>
        <dbReference type="Proteomes" id="UP000184263"/>
    </source>
</evidence>
<protein>
    <submittedName>
        <fullName evidence="2">Uncharacterized protein</fullName>
    </submittedName>
</protein>
<accession>A0A1M6XFK6</accession>
<keyword evidence="1" id="KW-1133">Transmembrane helix</keyword>
<dbReference type="RefSeq" id="WP_073092504.1">
    <property type="nucleotide sequence ID" value="NZ_FRBC01000036.1"/>
</dbReference>
<proteinExistence type="predicted"/>
<keyword evidence="1" id="KW-0812">Transmembrane</keyword>
<dbReference type="OrthoDB" id="1667358at2"/>
<gene>
    <name evidence="2" type="ORF">SAMN05216582_1365</name>
</gene>
<dbReference type="EMBL" id="FRBC01000036">
    <property type="protein sequence ID" value="SHL04595.1"/>
    <property type="molecule type" value="Genomic_DNA"/>
</dbReference>
<evidence type="ECO:0000313" key="2">
    <source>
        <dbReference type="EMBL" id="SHL04595.1"/>
    </source>
</evidence>
<feature type="transmembrane region" description="Helical" evidence="1">
    <location>
        <begin position="6"/>
        <end position="26"/>
    </location>
</feature>
<name>A0A1M6XFK6_SELRU</name>
<dbReference type="Proteomes" id="UP000184263">
    <property type="component" value="Unassembled WGS sequence"/>
</dbReference>
<sequence length="79" mass="8678">MEEPAFILMAIFGTALLLTAFIIISVSDPRELPFFTAIHPITSMPLNQARAEARIIAKYVAIIGLIILFLSLAALLFCE</sequence>